<evidence type="ECO:0000313" key="2">
    <source>
        <dbReference type="EMBL" id="KAJ7007560.1"/>
    </source>
</evidence>
<evidence type="ECO:0000313" key="3">
    <source>
        <dbReference type="Proteomes" id="UP001164929"/>
    </source>
</evidence>
<evidence type="ECO:0000256" key="1">
    <source>
        <dbReference type="SAM" id="MobiDB-lite"/>
    </source>
</evidence>
<dbReference type="Proteomes" id="UP001164929">
    <property type="component" value="Chromosome 2"/>
</dbReference>
<proteinExistence type="predicted"/>
<sequence length="44" mass="4890">MESCPTRRKRKGKNSNTSGLDTSITSAYTNDKQDRLPLAYTKVG</sequence>
<comment type="caution">
    <text evidence="2">The sequence shown here is derived from an EMBL/GenBank/DDBJ whole genome shotgun (WGS) entry which is preliminary data.</text>
</comment>
<feature type="compositionally biased region" description="Polar residues" evidence="1">
    <location>
        <begin position="14"/>
        <end position="30"/>
    </location>
</feature>
<reference evidence="2" key="1">
    <citation type="journal article" date="2023" name="Mol. Ecol. Resour.">
        <title>Chromosome-level genome assembly of a triploid poplar Populus alba 'Berolinensis'.</title>
        <authorList>
            <person name="Chen S."/>
            <person name="Yu Y."/>
            <person name="Wang X."/>
            <person name="Wang S."/>
            <person name="Zhang T."/>
            <person name="Zhou Y."/>
            <person name="He R."/>
            <person name="Meng N."/>
            <person name="Wang Y."/>
            <person name="Liu W."/>
            <person name="Liu Z."/>
            <person name="Liu J."/>
            <person name="Guo Q."/>
            <person name="Huang H."/>
            <person name="Sederoff R.R."/>
            <person name="Wang G."/>
            <person name="Qu G."/>
            <person name="Chen S."/>
        </authorList>
    </citation>
    <scope>NUCLEOTIDE SEQUENCE</scope>
    <source>
        <strain evidence="2">SC-2020</strain>
    </source>
</reference>
<keyword evidence="3" id="KW-1185">Reference proteome</keyword>
<name>A0AAD6REJ8_9ROSI</name>
<feature type="compositionally biased region" description="Basic residues" evidence="1">
    <location>
        <begin position="1"/>
        <end position="13"/>
    </location>
</feature>
<dbReference type="AlphaFoldDB" id="A0AAD6REJ8"/>
<feature type="region of interest" description="Disordered" evidence="1">
    <location>
        <begin position="1"/>
        <end position="44"/>
    </location>
</feature>
<organism evidence="2 3">
    <name type="scientific">Populus alba x Populus x berolinensis</name>
    <dbReference type="NCBI Taxonomy" id="444605"/>
    <lineage>
        <taxon>Eukaryota</taxon>
        <taxon>Viridiplantae</taxon>
        <taxon>Streptophyta</taxon>
        <taxon>Embryophyta</taxon>
        <taxon>Tracheophyta</taxon>
        <taxon>Spermatophyta</taxon>
        <taxon>Magnoliopsida</taxon>
        <taxon>eudicotyledons</taxon>
        <taxon>Gunneridae</taxon>
        <taxon>Pentapetalae</taxon>
        <taxon>rosids</taxon>
        <taxon>fabids</taxon>
        <taxon>Malpighiales</taxon>
        <taxon>Salicaceae</taxon>
        <taxon>Saliceae</taxon>
        <taxon>Populus</taxon>
    </lineage>
</organism>
<protein>
    <submittedName>
        <fullName evidence="2">Uncharacterized protein</fullName>
    </submittedName>
</protein>
<gene>
    <name evidence="2" type="ORF">NC653_006561</name>
</gene>
<accession>A0AAD6REJ8</accession>
<dbReference type="EMBL" id="JAQIZT010000002">
    <property type="protein sequence ID" value="KAJ7007560.1"/>
    <property type="molecule type" value="Genomic_DNA"/>
</dbReference>